<dbReference type="GO" id="GO:0009003">
    <property type="term" value="F:signal peptidase activity"/>
    <property type="evidence" value="ECO:0007669"/>
    <property type="project" value="UniProtKB-EC"/>
</dbReference>
<dbReference type="AlphaFoldDB" id="A0AA41XAY9"/>
<dbReference type="GO" id="GO:0004252">
    <property type="term" value="F:serine-type endopeptidase activity"/>
    <property type="evidence" value="ECO:0007669"/>
    <property type="project" value="InterPro"/>
</dbReference>
<evidence type="ECO:0000256" key="7">
    <source>
        <dbReference type="PIRSR" id="PIRSR600223-1"/>
    </source>
</evidence>
<keyword evidence="8" id="KW-0472">Membrane</keyword>
<comment type="caution">
    <text evidence="11">The sequence shown here is derived from an EMBL/GenBank/DDBJ whole genome shotgun (WGS) entry which is preliminary data.</text>
</comment>
<evidence type="ECO:0000256" key="6">
    <source>
        <dbReference type="ARBA" id="ARBA00022801"/>
    </source>
</evidence>
<dbReference type="Gene3D" id="2.10.109.10">
    <property type="entry name" value="Umud Fragment, subunit A"/>
    <property type="match status" value="1"/>
</dbReference>
<dbReference type="CDD" id="cd06530">
    <property type="entry name" value="S26_SPase_I"/>
    <property type="match status" value="1"/>
</dbReference>
<dbReference type="PROSITE" id="PS00760">
    <property type="entry name" value="SPASE_I_2"/>
    <property type="match status" value="1"/>
</dbReference>
<comment type="similarity">
    <text evidence="3 9">Belongs to the peptidase S26 family.</text>
</comment>
<name>A0AA41XAY9_9BACI</name>
<dbReference type="GO" id="GO:0005886">
    <property type="term" value="C:plasma membrane"/>
    <property type="evidence" value="ECO:0007669"/>
    <property type="project" value="UniProtKB-SubCell"/>
</dbReference>
<dbReference type="SUPFAM" id="SSF51306">
    <property type="entry name" value="LexA/Signal peptidase"/>
    <property type="match status" value="1"/>
</dbReference>
<dbReference type="PROSITE" id="PS00501">
    <property type="entry name" value="SPASE_I_1"/>
    <property type="match status" value="1"/>
</dbReference>
<protein>
    <recommendedName>
        <fullName evidence="4 8">Signal peptidase I</fullName>
        <ecNumber evidence="4 8">3.4.21.89</ecNumber>
    </recommendedName>
</protein>
<dbReference type="InterPro" id="IPR036286">
    <property type="entry name" value="LexA/Signal_pep-like_sf"/>
</dbReference>
<dbReference type="InterPro" id="IPR000223">
    <property type="entry name" value="Pept_S26A_signal_pept_1"/>
</dbReference>
<evidence type="ECO:0000313" key="12">
    <source>
        <dbReference type="Proteomes" id="UP001156102"/>
    </source>
</evidence>
<dbReference type="InterPro" id="IPR019533">
    <property type="entry name" value="Peptidase_S26"/>
</dbReference>
<accession>A0AA41XAY9</accession>
<dbReference type="InterPro" id="IPR019757">
    <property type="entry name" value="Pept_S26A_signal_pept_1_Lys-AS"/>
</dbReference>
<reference evidence="11" key="1">
    <citation type="submission" date="2022-07" db="EMBL/GenBank/DDBJ databases">
        <authorList>
            <person name="Li W.-J."/>
            <person name="Deng Q.-Q."/>
        </authorList>
    </citation>
    <scope>NUCLEOTIDE SEQUENCE</scope>
    <source>
        <strain evidence="11">SYSU M60031</strain>
    </source>
</reference>
<keyword evidence="5 8" id="KW-0645">Protease</keyword>
<evidence type="ECO:0000313" key="11">
    <source>
        <dbReference type="EMBL" id="MCP8970368.1"/>
    </source>
</evidence>
<evidence type="ECO:0000256" key="2">
    <source>
        <dbReference type="ARBA" id="ARBA00004401"/>
    </source>
</evidence>
<dbReference type="GO" id="GO:0006465">
    <property type="term" value="P:signal peptide processing"/>
    <property type="evidence" value="ECO:0007669"/>
    <property type="project" value="InterPro"/>
</dbReference>
<evidence type="ECO:0000256" key="9">
    <source>
        <dbReference type="RuleBase" id="RU362042"/>
    </source>
</evidence>
<evidence type="ECO:0000259" key="10">
    <source>
        <dbReference type="Pfam" id="PF10502"/>
    </source>
</evidence>
<dbReference type="NCBIfam" id="TIGR02227">
    <property type="entry name" value="sigpep_I_bact"/>
    <property type="match status" value="1"/>
</dbReference>
<feature type="domain" description="Peptidase S26" evidence="10">
    <location>
        <begin position="10"/>
        <end position="182"/>
    </location>
</feature>
<dbReference type="PANTHER" id="PTHR43390:SF1">
    <property type="entry name" value="CHLOROPLAST PROCESSING PEPTIDASE"/>
    <property type="match status" value="1"/>
</dbReference>
<proteinExistence type="inferred from homology"/>
<feature type="transmembrane region" description="Helical" evidence="8">
    <location>
        <begin position="12"/>
        <end position="31"/>
    </location>
</feature>
<keyword evidence="6 8" id="KW-0378">Hydrolase</keyword>
<dbReference type="Pfam" id="PF10502">
    <property type="entry name" value="Peptidase_S26"/>
    <property type="match status" value="1"/>
</dbReference>
<keyword evidence="12" id="KW-1185">Reference proteome</keyword>
<sequence length="188" mass="21480">MKRSATKEIWSWISSIFLGLLLAAVVSVFIVQPYQVQGHSMDPTLYDQEHIIVSKLSHTFSRLPGYGDIVIIDSRTGRERTLKDDLLENGVMQLFVKPEEGHALYIKRVIGKPGDTIEIKEGRVYRNGKELKETYIKEPMLADNQTWTVPAKHVFVMGDNRNDSRDSRQIGFIPQDHVLGKKISNISW</sequence>
<dbReference type="PRINTS" id="PR00727">
    <property type="entry name" value="LEADERPTASE"/>
</dbReference>
<evidence type="ECO:0000256" key="8">
    <source>
        <dbReference type="RuleBase" id="RU003993"/>
    </source>
</evidence>
<evidence type="ECO:0000256" key="5">
    <source>
        <dbReference type="ARBA" id="ARBA00022670"/>
    </source>
</evidence>
<comment type="subcellular location">
    <subcellularLocation>
        <location evidence="2">Cell membrane</location>
        <topology evidence="2">Single-pass type II membrane protein</topology>
    </subcellularLocation>
    <subcellularLocation>
        <location evidence="9">Membrane</location>
        <topology evidence="9">Single-pass type II membrane protein</topology>
    </subcellularLocation>
</comment>
<dbReference type="InterPro" id="IPR019758">
    <property type="entry name" value="Pept_S26A_signal_pept_1_CS"/>
</dbReference>
<keyword evidence="8" id="KW-1133">Transmembrane helix</keyword>
<dbReference type="PROSITE" id="PS00761">
    <property type="entry name" value="SPASE_I_3"/>
    <property type="match status" value="1"/>
</dbReference>
<evidence type="ECO:0000256" key="3">
    <source>
        <dbReference type="ARBA" id="ARBA00009370"/>
    </source>
</evidence>
<organism evidence="11 12">
    <name type="scientific">Ectobacillus ponti</name>
    <dbReference type="NCBI Taxonomy" id="2961894"/>
    <lineage>
        <taxon>Bacteria</taxon>
        <taxon>Bacillati</taxon>
        <taxon>Bacillota</taxon>
        <taxon>Bacilli</taxon>
        <taxon>Bacillales</taxon>
        <taxon>Bacillaceae</taxon>
        <taxon>Ectobacillus</taxon>
    </lineage>
</organism>
<dbReference type="PANTHER" id="PTHR43390">
    <property type="entry name" value="SIGNAL PEPTIDASE I"/>
    <property type="match status" value="1"/>
</dbReference>
<dbReference type="RefSeq" id="WP_254760289.1">
    <property type="nucleotide sequence ID" value="NZ_JANCLT010000011.1"/>
</dbReference>
<feature type="active site" evidence="7">
    <location>
        <position position="107"/>
    </location>
</feature>
<comment type="catalytic activity">
    <reaction evidence="1 8">
        <text>Cleavage of hydrophobic, N-terminal signal or leader sequences from secreted and periplasmic proteins.</text>
        <dbReference type="EC" id="3.4.21.89"/>
    </reaction>
</comment>
<evidence type="ECO:0000256" key="4">
    <source>
        <dbReference type="ARBA" id="ARBA00013208"/>
    </source>
</evidence>
<dbReference type="Proteomes" id="UP001156102">
    <property type="component" value="Unassembled WGS sequence"/>
</dbReference>
<evidence type="ECO:0000256" key="1">
    <source>
        <dbReference type="ARBA" id="ARBA00000677"/>
    </source>
</evidence>
<gene>
    <name evidence="11" type="primary">lepB</name>
    <name evidence="11" type="ORF">NK662_17745</name>
</gene>
<keyword evidence="8" id="KW-0812">Transmembrane</keyword>
<dbReference type="InterPro" id="IPR019756">
    <property type="entry name" value="Pept_S26A_signal_pept_1_Ser-AS"/>
</dbReference>
<dbReference type="EC" id="3.4.21.89" evidence="4 8"/>
<dbReference type="EMBL" id="JANCLT010000011">
    <property type="protein sequence ID" value="MCP8970368.1"/>
    <property type="molecule type" value="Genomic_DNA"/>
</dbReference>
<feature type="active site" evidence="7">
    <location>
        <position position="40"/>
    </location>
</feature>